<sequence>MDEIKNLLNKVGKIKKHNDEILDATGARFNVFGLCGVAHYELMHSRILGEFLNPKGSHGLKNAFLDEFIETLNLLPNNEEVVALDKEKAKLFLEYYTPEGRIDILIEDGENALIIENKLYAQDQSQQLSRYDDFAKKNGYKYSIIYLTLDGCDASAQSCTSNDKKLVEYIKISYKDTIINWLENCLKHAVKYPYVRETIAQYINHLKTLTHQDMNDKNKEEVCKELEENLVAAKAIYENYGAVFTKIAKEKFMTKIQEYCEKNNMQCKFDSAAEEYICFSVFGGVLPQDLKIYYWYDKTSKYYYGLYTTNRALYDKIFNYVQLEKAKPIDGAKDKDAKSNENETFIKRGTSGGNYPIWFNLESLTIDDWNELKAESKRFASQCIEQIQFLIKIAQKALKNE</sequence>
<dbReference type="eggNOG" id="ENOG5030F26">
    <property type="taxonomic scope" value="Bacteria"/>
</dbReference>
<dbReference type="GeneID" id="71569726"/>
<keyword evidence="2" id="KW-1185">Reference proteome</keyword>
<dbReference type="HOGENOM" id="CLU_056725_0_0_10"/>
<organism evidence="1 2">
    <name type="scientific">Ornithobacterium rhinotracheale (strain ATCC 51463 / DSM 15997 / CCUG 23171 / CIP 104009 / LMG 9086)</name>
    <dbReference type="NCBI Taxonomy" id="867902"/>
    <lineage>
        <taxon>Bacteria</taxon>
        <taxon>Pseudomonadati</taxon>
        <taxon>Bacteroidota</taxon>
        <taxon>Flavobacteriia</taxon>
        <taxon>Flavobacteriales</taxon>
        <taxon>Weeksellaceae</taxon>
        <taxon>Ornithobacterium</taxon>
    </lineage>
</organism>
<evidence type="ECO:0000313" key="1">
    <source>
        <dbReference type="EMBL" id="AFL97819.1"/>
    </source>
</evidence>
<evidence type="ECO:0008006" key="3">
    <source>
        <dbReference type="Google" id="ProtNLM"/>
    </source>
</evidence>
<dbReference type="EMBL" id="CP003283">
    <property type="protein sequence ID" value="AFL97819.1"/>
    <property type="molecule type" value="Genomic_DNA"/>
</dbReference>
<dbReference type="GeneID" id="97258280"/>
<reference evidence="1 2" key="1">
    <citation type="submission" date="2012-06" db="EMBL/GenBank/DDBJ databases">
        <title>The complete genome of Ornithobacterium rhinotracheale DSM 15997.</title>
        <authorList>
            <consortium name="US DOE Joint Genome Institute (JGI-PGF)"/>
            <person name="Lucas S."/>
            <person name="Copeland A."/>
            <person name="Lapidus A."/>
            <person name="Goodwin L."/>
            <person name="Pitluck S."/>
            <person name="Peters L."/>
            <person name="Mikhailova N."/>
            <person name="Teshima H."/>
            <person name="Kyrpides N."/>
            <person name="Mavromatis K."/>
            <person name="Pagani I."/>
            <person name="Ivanova N."/>
            <person name="Ovchinnikova G."/>
            <person name="Zeytun A."/>
            <person name="Detter J.C."/>
            <person name="Han C."/>
            <person name="Land M."/>
            <person name="Hauser L."/>
            <person name="Markowitz V."/>
            <person name="Cheng J.-F."/>
            <person name="Hugenholtz P."/>
            <person name="Woyke T."/>
            <person name="Wu D."/>
            <person name="Lang E."/>
            <person name="Kopitz M."/>
            <person name="Brambilla E."/>
            <person name="Klenk H.-P."/>
            <person name="Eisen J.A."/>
        </authorList>
    </citation>
    <scope>NUCLEOTIDE SEQUENCE [LARGE SCALE GENOMIC DNA]</scope>
    <source>
        <strain evidence="2">ATCC 51463 / DSM 15997 / CCUG 23171 / LMG 9086</strain>
    </source>
</reference>
<dbReference type="STRING" id="867902.Ornrh_1662"/>
<dbReference type="PATRIC" id="fig|867902.3.peg.1612"/>
<dbReference type="KEGG" id="orh:Ornrh_1662"/>
<evidence type="ECO:0000313" key="2">
    <source>
        <dbReference type="Proteomes" id="UP000006051"/>
    </source>
</evidence>
<dbReference type="Proteomes" id="UP000006051">
    <property type="component" value="Chromosome"/>
</dbReference>
<protein>
    <recommendedName>
        <fullName evidence="3">PD-(D/E)XK nuclease superfamily protein</fullName>
    </recommendedName>
</protein>
<dbReference type="Pfam" id="PF14281">
    <property type="entry name" value="PDDEXK_4"/>
    <property type="match status" value="1"/>
</dbReference>
<dbReference type="InterPro" id="IPR029470">
    <property type="entry name" value="PDDEXK_4"/>
</dbReference>
<gene>
    <name evidence="1" type="ordered locus">Ornrh_1662</name>
</gene>
<proteinExistence type="predicted"/>
<accession>I4A1I5</accession>
<dbReference type="RefSeq" id="WP_014791344.1">
    <property type="nucleotide sequence ID" value="NC_018016.1"/>
</dbReference>
<name>I4A1I5_ORNRL</name>
<dbReference type="AlphaFoldDB" id="I4A1I5"/>